<dbReference type="SUPFAM" id="SSF49348">
    <property type="entry name" value="Clathrin adaptor appendage domain"/>
    <property type="match status" value="1"/>
</dbReference>
<dbReference type="Pfam" id="PF01602">
    <property type="entry name" value="Adaptin_N"/>
    <property type="match status" value="1"/>
</dbReference>
<comment type="subcellular location">
    <subcellularLocation>
        <location evidence="4">Cytoplasmic vesicle</location>
        <location evidence="4">COPI-coated vesicle membrane</location>
        <topology evidence="4">Peripheral membrane protein</topology>
        <orientation evidence="4">Cytoplasmic side</orientation>
    </subcellularLocation>
    <subcellularLocation>
        <location evidence="2">Endomembrane system</location>
        <topology evidence="2">Multi-pass membrane protein</topology>
    </subcellularLocation>
    <subcellularLocation>
        <location evidence="3">Golgi apparatus membrane</location>
        <topology evidence="3">Peripheral membrane protein</topology>
        <orientation evidence="3">Cytoplasmic side</orientation>
    </subcellularLocation>
</comment>
<dbReference type="EMBL" id="MPSH01000055">
    <property type="protein sequence ID" value="PNH26872.1"/>
    <property type="molecule type" value="Genomic_DNA"/>
</dbReference>
<evidence type="ECO:0000256" key="25">
    <source>
        <dbReference type="SAM" id="MobiDB-lite"/>
    </source>
</evidence>
<evidence type="ECO:0000256" key="8">
    <source>
        <dbReference type="ARBA" id="ARBA00022490"/>
    </source>
</evidence>
<evidence type="ECO:0000256" key="5">
    <source>
        <dbReference type="ARBA" id="ARBA00010441"/>
    </source>
</evidence>
<sequence>MSYGKKDEDAELGLVKVDRTQVFQEARLFNSSPIQPRRCRILLTKIALLLYTGEKFPTNEATTLFFGISKLFQNKDASLRQMVHLVIKELANSAEDIIMVTSTIMKDTGGSTEAIFRPNAIRALCRIIDATTVQSIERVMKTAIVDKNPSVASAALVSSYHLLPIAKDVVRRWQSETQEAAATTKSSSGFSLGFSSSHNQLPVNNSTMPQYHAIGLLYQMRMHDRMALVKMVQQFGAAGAVKSSAAIVLLVRLAAQLAEEDASLRKPMMQLLDGWLRHKSEMVNFEAAKAICDMRDVTDAEVSQAVHVLQLFLTSPRAVTKFAALRILHNFASFKPNAVNVCNPDIELLISNSNRSIATFAITTLLKTGNEASVDRLMKHISSFMSEITDEFKITIVEAIRTLCLKFPSKQAGMLAFLSGILRDEGGYEFKRAVVESMFDLIKFVPESKEDALAHLCEFIEDCEFTKLAVRILHLLGLEGPKTSQPTKYIRYIYNRVVLENAIVRAAAVTALAKFGVGQKDPEVKRSVDVLLTRCLDDVDDEVRDRAALNLSLMHEDDELATQFVKNDSMFSLPYFEHQLVMYVTSDDRSTFDDPFDISKIPVVTREQADAEDRTKKLTATAPSLKPPKVGPTKSAASGAEAAASASAAAQRYAQELMEIPEMKEFGSVLKSSPVIELTEAETEYVVTVVKHIFKEHIVLQYEVKNTLPATVLENVSVVATPAEEEELEEVFIIQAESLATDEPGKVYVAFQKVNGEGSLPVSSFSNILKFTSKEIDPTTNEPEETGYDDEYEVSEFDLAGSDYVVPAFAGNFNHIWEQVGAAGEEAEETLQLSGMKSIADATDQLAKTLSLQPLDGTDVPVNQTTHTLKLFGKTIAGGKVVANVRMAYSSKSGVTTKITVRSEEEGVAALVIASVAPRCKLRLPTRHCLARSRTSNTPPLQLSRTQNRIHQSAPGSQADKMVYVRQEFLPNLKEYKYASVDQSLTSKYILKPFYTHFVIKLFPMSMAPNLITLSGFSFIIANILTLLWYNPTLDQDCPSWVYYSWAAGLFLYQTFDAVDGSQARRTRQSGPLGELFDHGVDALNTSLGALIFAGSQNLGQGWRTVAVLAAALLTFYVQTWDEYHTKQLTLGVVNGPVEGVLMMVFIYTVTGYKGGASFWSQPMLPTIGVPALPLVPKFIYNASFTEWYLTQGGVVLVLNTLESTRNVIQARRARGDRSRGALLGLGPFFAAWAFLGSYLYLHPTILHNHLVPFTVFAGIVNAYSVGQMITAHLVKLPFPYWNVLVIPVAFGVLDSLGPQLLARGLPFGWPSALGDGVYQVSYMFLMLGMAVGVYGSFVVDVIVTICDYLDIWCLTIKHPYVEGVDEKTEKQN</sequence>
<evidence type="ECO:0000256" key="21">
    <source>
        <dbReference type="ARBA" id="ARBA00038987"/>
    </source>
</evidence>
<evidence type="ECO:0000256" key="9">
    <source>
        <dbReference type="ARBA" id="ARBA00022553"/>
    </source>
</evidence>
<comment type="caution">
    <text evidence="30">The sequence shown here is derived from an EMBL/GenBank/DDBJ whole genome shotgun (WGS) entry which is preliminary data.</text>
</comment>
<evidence type="ECO:0000313" key="30">
    <source>
        <dbReference type="EMBL" id="PNH26872.1"/>
    </source>
</evidence>
<name>A0AA45AH57_VERDA</name>
<dbReference type="GO" id="GO:0005793">
    <property type="term" value="C:endoplasmic reticulum-Golgi intermediate compartment"/>
    <property type="evidence" value="ECO:0007669"/>
    <property type="project" value="TreeGrafter"/>
</dbReference>
<evidence type="ECO:0000256" key="10">
    <source>
        <dbReference type="ARBA" id="ARBA00022679"/>
    </source>
</evidence>
<proteinExistence type="inferred from homology"/>
<evidence type="ECO:0000256" key="4">
    <source>
        <dbReference type="ARBA" id="ARBA00004347"/>
    </source>
</evidence>
<keyword evidence="7" id="KW-0813">Transport</keyword>
<evidence type="ECO:0000256" key="17">
    <source>
        <dbReference type="ARBA" id="ARBA00023136"/>
    </source>
</evidence>
<comment type="pathway">
    <text evidence="20">Phospholipid metabolism; phosphatidylcholine biosynthesis; phosphatidylcholine from phosphocholine: step 2/2.</text>
</comment>
<evidence type="ECO:0000259" key="29">
    <source>
        <dbReference type="Pfam" id="PF16381"/>
    </source>
</evidence>
<keyword evidence="16" id="KW-0333">Golgi apparatus</keyword>
<dbReference type="InterPro" id="IPR016024">
    <property type="entry name" value="ARM-type_fold"/>
</dbReference>
<keyword evidence="14" id="KW-0653">Protein transport</keyword>
<keyword evidence="18" id="KW-0968">Cytoplasmic vesicle</keyword>
<evidence type="ECO:0000256" key="2">
    <source>
        <dbReference type="ARBA" id="ARBA00004127"/>
    </source>
</evidence>
<dbReference type="Pfam" id="PF01066">
    <property type="entry name" value="CDP-OH_P_transf"/>
    <property type="match status" value="1"/>
</dbReference>
<keyword evidence="8" id="KW-0963">Cytoplasm</keyword>
<dbReference type="InterPro" id="IPR013041">
    <property type="entry name" value="Clathrin_app_Ig-like_sf"/>
</dbReference>
<comment type="cofactor">
    <cofactor evidence="1">
        <name>Mg(2+)</name>
        <dbReference type="ChEBI" id="CHEBI:18420"/>
    </cofactor>
</comment>
<dbReference type="InterPro" id="IPR002553">
    <property type="entry name" value="Clathrin/coatomer_adapt-like_N"/>
</dbReference>
<evidence type="ECO:0000256" key="13">
    <source>
        <dbReference type="ARBA" id="ARBA00022892"/>
    </source>
</evidence>
<evidence type="ECO:0000256" key="20">
    <source>
        <dbReference type="ARBA" id="ARBA00037890"/>
    </source>
</evidence>
<feature type="domain" description="Coatomer subunit gamma C-terminal" evidence="29">
    <location>
        <begin position="802"/>
        <end position="916"/>
    </location>
</feature>
<dbReference type="Pfam" id="PF08752">
    <property type="entry name" value="COP-gamma_platf"/>
    <property type="match status" value="1"/>
</dbReference>
<dbReference type="GO" id="GO:0005198">
    <property type="term" value="F:structural molecule activity"/>
    <property type="evidence" value="ECO:0007669"/>
    <property type="project" value="InterPro"/>
</dbReference>
<evidence type="ECO:0000256" key="24">
    <source>
        <dbReference type="RuleBase" id="RU003750"/>
    </source>
</evidence>
<feature type="compositionally biased region" description="Basic and acidic residues" evidence="25">
    <location>
        <begin position="607"/>
        <end position="616"/>
    </location>
</feature>
<dbReference type="InterPro" id="IPR009028">
    <property type="entry name" value="Coatomer/calthrin_app_sub_C"/>
</dbReference>
<feature type="domain" description="Clathrin/coatomer adaptor adaptin-like N-terminal" evidence="27">
    <location>
        <begin position="21"/>
        <end position="556"/>
    </location>
</feature>
<comment type="similarity">
    <text evidence="6">Belongs to the COPG family.</text>
</comment>
<dbReference type="PANTHER" id="PTHR10261">
    <property type="entry name" value="COATOMER SUBUNIT GAMMA"/>
    <property type="match status" value="1"/>
</dbReference>
<dbReference type="FunFam" id="1.25.10.10:FF:000046">
    <property type="entry name" value="Coatomer subunit gamma"/>
    <property type="match status" value="1"/>
</dbReference>
<dbReference type="GO" id="GO:0009306">
    <property type="term" value="P:protein secretion"/>
    <property type="evidence" value="ECO:0007669"/>
    <property type="project" value="TreeGrafter"/>
</dbReference>
<organism evidence="30 31">
    <name type="scientific">Verticillium dahliae</name>
    <name type="common">Verticillium wilt</name>
    <dbReference type="NCBI Taxonomy" id="27337"/>
    <lineage>
        <taxon>Eukaryota</taxon>
        <taxon>Fungi</taxon>
        <taxon>Dikarya</taxon>
        <taxon>Ascomycota</taxon>
        <taxon>Pezizomycotina</taxon>
        <taxon>Sordariomycetes</taxon>
        <taxon>Hypocreomycetidae</taxon>
        <taxon>Glomerellales</taxon>
        <taxon>Plectosphaerellaceae</taxon>
        <taxon>Verticillium</taxon>
    </lineage>
</organism>
<dbReference type="Gene3D" id="1.20.120.1760">
    <property type="match status" value="1"/>
</dbReference>
<dbReference type="GO" id="GO:0006891">
    <property type="term" value="P:intra-Golgi vesicle-mediated transport"/>
    <property type="evidence" value="ECO:0007669"/>
    <property type="project" value="TreeGrafter"/>
</dbReference>
<dbReference type="InterPro" id="IPR017106">
    <property type="entry name" value="Coatomer_gsu"/>
</dbReference>
<reference evidence="30 31" key="1">
    <citation type="submission" date="2017-12" db="EMBL/GenBank/DDBJ databases">
        <title>Comparative genomics yields insights into virulence evolution of Verticillium dahliae.</title>
        <authorList>
            <person name="Fan R."/>
            <person name="Armitage A.D."/>
            <person name="Cascant-Lopez E."/>
            <person name="Sobczyk M."/>
            <person name="Cockerton H.M."/>
            <person name="Harrison R.J."/>
        </authorList>
    </citation>
    <scope>NUCLEOTIDE SEQUENCE [LARGE SCALE GENOMIC DNA]</scope>
    <source>
        <strain evidence="30 31">12008</strain>
    </source>
</reference>
<feature type="transmembrane region" description="Helical" evidence="26">
    <location>
        <begin position="1011"/>
        <end position="1029"/>
    </location>
</feature>
<evidence type="ECO:0000256" key="3">
    <source>
        <dbReference type="ARBA" id="ARBA00004255"/>
    </source>
</evidence>
<keyword evidence="13" id="KW-0931">ER-Golgi transport</keyword>
<evidence type="ECO:0000256" key="26">
    <source>
        <dbReference type="SAM" id="Phobius"/>
    </source>
</evidence>
<comment type="catalytic activity">
    <reaction evidence="22">
        <text>CDP-N,N-dimethylethanolamine + a 1,2-diacyl-sn-glycerol = a 1,2-diacyl-sn-glycero-3-phospho-N,N-dimethylethanolamine + CMP + H(+)</text>
        <dbReference type="Rhea" id="RHEA:33775"/>
        <dbReference type="ChEBI" id="CHEBI:15378"/>
        <dbReference type="ChEBI" id="CHEBI:17815"/>
        <dbReference type="ChEBI" id="CHEBI:60377"/>
        <dbReference type="ChEBI" id="CHEBI:64572"/>
        <dbReference type="ChEBI" id="CHEBI:65117"/>
    </reaction>
    <physiologicalReaction direction="left-to-right" evidence="22">
        <dbReference type="Rhea" id="RHEA:33776"/>
    </physiologicalReaction>
</comment>
<dbReference type="SUPFAM" id="SSF48371">
    <property type="entry name" value="ARM repeat"/>
    <property type="match status" value="1"/>
</dbReference>
<dbReference type="GO" id="GO:0006888">
    <property type="term" value="P:endoplasmic reticulum to Golgi vesicle-mediated transport"/>
    <property type="evidence" value="ECO:0007669"/>
    <property type="project" value="TreeGrafter"/>
</dbReference>
<dbReference type="GO" id="GO:0004142">
    <property type="term" value="F:diacylglycerol cholinephosphotransferase activity"/>
    <property type="evidence" value="ECO:0007669"/>
    <property type="project" value="UniProtKB-EC"/>
</dbReference>
<feature type="domain" description="Coatomer gamma subunit appendage Ig-like subdomain" evidence="28">
    <location>
        <begin position="651"/>
        <end position="799"/>
    </location>
</feature>
<dbReference type="FunFam" id="1.20.120.1760:FF:000012">
    <property type="entry name" value="sn-1,2-diacylglycerol cholinephosphotransferase"/>
    <property type="match status" value="1"/>
</dbReference>
<dbReference type="FunFam" id="3.30.310.10:FF:000008">
    <property type="entry name" value="Coatomer subunit gamma"/>
    <property type="match status" value="1"/>
</dbReference>
<dbReference type="GO" id="GO:0030126">
    <property type="term" value="C:COPI vesicle coat"/>
    <property type="evidence" value="ECO:0007669"/>
    <property type="project" value="InterPro"/>
</dbReference>
<dbReference type="Pfam" id="PF16381">
    <property type="entry name" value="Coatomer_g_Cpla"/>
    <property type="match status" value="1"/>
</dbReference>
<dbReference type="FunFam" id="2.60.40.1480:FF:000001">
    <property type="entry name" value="Coatomer subunit gamma"/>
    <property type="match status" value="1"/>
</dbReference>
<keyword evidence="9" id="KW-0597">Phosphoprotein</keyword>
<dbReference type="SUPFAM" id="SSF55711">
    <property type="entry name" value="Subdomain of clathrin and coatomer appendage domain"/>
    <property type="match status" value="1"/>
</dbReference>
<evidence type="ECO:0000256" key="16">
    <source>
        <dbReference type="ARBA" id="ARBA00023034"/>
    </source>
</evidence>
<dbReference type="InterPro" id="IPR032154">
    <property type="entry name" value="Coatomer_g_Cpla"/>
</dbReference>
<feature type="transmembrane region" description="Helical" evidence="26">
    <location>
        <begin position="1323"/>
        <end position="1350"/>
    </location>
</feature>
<dbReference type="InterPro" id="IPR012295">
    <property type="entry name" value="TBP_dom_sf"/>
</dbReference>
<dbReference type="InterPro" id="IPR000462">
    <property type="entry name" value="CDP-OH_P_trans"/>
</dbReference>
<accession>A0AA45AH57</accession>
<dbReference type="GO" id="GO:0006886">
    <property type="term" value="P:intracellular protein transport"/>
    <property type="evidence" value="ECO:0007669"/>
    <property type="project" value="InterPro"/>
</dbReference>
<dbReference type="PROSITE" id="PS00379">
    <property type="entry name" value="CDP_ALCOHOL_P_TRANSF"/>
    <property type="match status" value="1"/>
</dbReference>
<dbReference type="Gene3D" id="2.60.40.1480">
    <property type="entry name" value="Coatomer, gamma subunit, appendage domain"/>
    <property type="match status" value="1"/>
</dbReference>
<dbReference type="Proteomes" id="UP000236305">
    <property type="component" value="Unassembled WGS sequence"/>
</dbReference>
<dbReference type="GO" id="GO:0005783">
    <property type="term" value="C:endoplasmic reticulum"/>
    <property type="evidence" value="ECO:0007669"/>
    <property type="project" value="TreeGrafter"/>
</dbReference>
<dbReference type="Gene3D" id="1.25.10.10">
    <property type="entry name" value="Leucine-rich Repeat Variant"/>
    <property type="match status" value="2"/>
</dbReference>
<dbReference type="InterPro" id="IPR011989">
    <property type="entry name" value="ARM-like"/>
</dbReference>
<evidence type="ECO:0000256" key="19">
    <source>
        <dbReference type="ARBA" id="ARBA00025536"/>
    </source>
</evidence>
<evidence type="ECO:0000256" key="12">
    <source>
        <dbReference type="ARBA" id="ARBA00022737"/>
    </source>
</evidence>
<evidence type="ECO:0000256" key="23">
    <source>
        <dbReference type="ARBA" id="ARBA00081297"/>
    </source>
</evidence>
<dbReference type="InterPro" id="IPR037067">
    <property type="entry name" value="Coatomer_gsu_app_sf"/>
</dbReference>
<dbReference type="InterPro" id="IPR043130">
    <property type="entry name" value="CDP-OH_PTrfase_TM_dom"/>
</dbReference>
<dbReference type="Gene3D" id="3.30.310.10">
    <property type="entry name" value="TATA-Binding Protein"/>
    <property type="match status" value="1"/>
</dbReference>
<feature type="transmembrane region" description="Helical" evidence="26">
    <location>
        <begin position="1282"/>
        <end position="1303"/>
    </location>
</feature>
<keyword evidence="12" id="KW-0677">Repeat</keyword>
<feature type="transmembrane region" description="Helical" evidence="26">
    <location>
        <begin position="1254"/>
        <end position="1275"/>
    </location>
</feature>
<feature type="transmembrane region" description="Helical" evidence="26">
    <location>
        <begin position="1041"/>
        <end position="1059"/>
    </location>
</feature>
<evidence type="ECO:0000256" key="14">
    <source>
        <dbReference type="ARBA" id="ARBA00022927"/>
    </source>
</evidence>
<evidence type="ECO:0000313" key="31">
    <source>
        <dbReference type="Proteomes" id="UP000236305"/>
    </source>
</evidence>
<dbReference type="FunFam" id="1.25.10.10:FF:000071">
    <property type="entry name" value="Coatomer subunit gamma"/>
    <property type="match status" value="1"/>
</dbReference>
<comment type="function">
    <text evidence="19">The coatomer is a cytosolic protein complex that binds to dilysine motifs and reversibly associates with Golgi non-clathrin-coated vesicles, which further mediate biosynthetic protein transport from the ER, via the Golgi up to the trans Golgi network. Coatomer complex is required for budding from Golgi membranes, and is essential for the retrograde Golgi-to-ER transport of dilysine-tagged proteins.</text>
</comment>
<dbReference type="EC" id="2.7.8.2" evidence="21"/>
<gene>
    <name evidence="30" type="ORF">BJF96_g9813</name>
</gene>
<evidence type="ECO:0000259" key="28">
    <source>
        <dbReference type="Pfam" id="PF08752"/>
    </source>
</evidence>
<feature type="transmembrane region" description="Helical" evidence="26">
    <location>
        <begin position="1222"/>
        <end position="1242"/>
    </location>
</feature>
<evidence type="ECO:0000256" key="6">
    <source>
        <dbReference type="ARBA" id="ARBA00010720"/>
    </source>
</evidence>
<evidence type="ECO:0000256" key="15">
    <source>
        <dbReference type="ARBA" id="ARBA00022989"/>
    </source>
</evidence>
<evidence type="ECO:0000259" key="27">
    <source>
        <dbReference type="Pfam" id="PF01602"/>
    </source>
</evidence>
<dbReference type="GO" id="GO:0000139">
    <property type="term" value="C:Golgi membrane"/>
    <property type="evidence" value="ECO:0007669"/>
    <property type="project" value="UniProtKB-SubCell"/>
</dbReference>
<evidence type="ECO:0000256" key="22">
    <source>
        <dbReference type="ARBA" id="ARBA00051857"/>
    </source>
</evidence>
<evidence type="ECO:0000256" key="7">
    <source>
        <dbReference type="ARBA" id="ARBA00022448"/>
    </source>
</evidence>
<comment type="similarity">
    <text evidence="5 24">Belongs to the CDP-alcohol phosphatidyltransferase class-I family.</text>
</comment>
<dbReference type="InterPro" id="IPR048254">
    <property type="entry name" value="CDP_ALCOHOL_P_TRANSF_CS"/>
</dbReference>
<evidence type="ECO:0000256" key="1">
    <source>
        <dbReference type="ARBA" id="ARBA00001946"/>
    </source>
</evidence>
<protein>
    <recommendedName>
        <fullName evidence="21">diacylglycerol cholinephosphotransferase</fullName>
        <ecNumber evidence="21">2.7.8.2</ecNumber>
    </recommendedName>
    <alternativeName>
        <fullName evidence="23">Gamma-coat protein</fullName>
    </alternativeName>
</protein>
<keyword evidence="10 24" id="KW-0808">Transferase</keyword>
<keyword evidence="11 26" id="KW-0812">Transmembrane</keyword>
<feature type="region of interest" description="Disordered" evidence="25">
    <location>
        <begin position="607"/>
        <end position="638"/>
    </location>
</feature>
<dbReference type="InterPro" id="IPR013040">
    <property type="entry name" value="Coatomer_gsu_app_Ig-like_dom"/>
</dbReference>
<dbReference type="PANTHER" id="PTHR10261:SF0">
    <property type="entry name" value="COATOMER SUBUNIT GAMMA-2"/>
    <property type="match status" value="1"/>
</dbReference>
<keyword evidence="17 26" id="KW-0472">Membrane</keyword>
<evidence type="ECO:0000256" key="11">
    <source>
        <dbReference type="ARBA" id="ARBA00022692"/>
    </source>
</evidence>
<evidence type="ECO:0000256" key="18">
    <source>
        <dbReference type="ARBA" id="ARBA00023329"/>
    </source>
</evidence>
<keyword evidence="15 26" id="KW-1133">Transmembrane helix</keyword>